<evidence type="ECO:0000256" key="2">
    <source>
        <dbReference type="ARBA" id="ARBA00022723"/>
    </source>
</evidence>
<dbReference type="InterPro" id="IPR001915">
    <property type="entry name" value="Peptidase_M48"/>
</dbReference>
<dbReference type="Gene3D" id="3.30.2010.10">
    <property type="entry name" value="Metalloproteases ('zincins'), catalytic domain"/>
    <property type="match status" value="1"/>
</dbReference>
<comment type="caution">
    <text evidence="10">The sequence shown here is derived from an EMBL/GenBank/DDBJ whole genome shotgun (WGS) entry which is preliminary data.</text>
</comment>
<dbReference type="OrthoDB" id="9810445at2"/>
<keyword evidence="5 6" id="KW-0482">Metalloprotease</keyword>
<evidence type="ECO:0000256" key="5">
    <source>
        <dbReference type="ARBA" id="ARBA00023049"/>
    </source>
</evidence>
<reference evidence="10 11" key="1">
    <citation type="submission" date="2017-10" db="EMBL/GenBank/DDBJ databases">
        <title>Draft genome of two endophytic bacteria isolated from 'guarana' Paullinia cupana (Mart.) Ducke.</title>
        <authorList>
            <person name="Siqueira K.A."/>
            <person name="Liotti R.G."/>
            <person name="Mendes T.A."/>
            <person name="Soares M.A."/>
        </authorList>
    </citation>
    <scope>NUCLEOTIDE SEQUENCE [LARGE SCALE GENOMIC DNA]</scope>
    <source>
        <strain evidence="10 11">342</strain>
    </source>
</reference>
<accession>A0A2S9IBM5</accession>
<dbReference type="InterPro" id="IPR055518">
    <property type="entry name" value="DUF7092"/>
</dbReference>
<dbReference type="InterPro" id="IPR051156">
    <property type="entry name" value="Mito/Outer_Membr_Metalloprot"/>
</dbReference>
<dbReference type="GO" id="GO:0046872">
    <property type="term" value="F:metal ion binding"/>
    <property type="evidence" value="ECO:0007669"/>
    <property type="project" value="UniProtKB-KW"/>
</dbReference>
<sequence length="338" mass="37546">MQLNGYYQSPGRAAREAARLTLHERHLVLDRNGQQQITLLNAISVSDELGSIPLTLSFADGGRFVPDDDAAFRQWWQQRHRPGLVHRLERHKRGVGLTLLATLAAIALYVWVILPAASTALASNMPAYVERQVGQQTLTLLQSSGFSDGKLTPAQQQRMERLFSGIIPGEMKHDAVPLRLKVMHFDGGANAFMLADGTLVVSDDLVRMAKSDDALAAVMLHEIGHHHYRHPMRMLVRSSLISLSYMWLTGDVSGIGDTLLQSAAFVHQMQFSRGMEREADAYAIAQMKAQGRSLAAMAEIYSQLQQSGEKESRGLSLPEWMSTHPDMPERIKVIRAAE</sequence>
<dbReference type="Pfam" id="PF23368">
    <property type="entry name" value="DUF7092"/>
    <property type="match status" value="1"/>
</dbReference>
<name>A0A2S9IBM5_9GAMM</name>
<feature type="domain" description="DUF7092" evidence="9">
    <location>
        <begin position="3"/>
        <end position="78"/>
    </location>
</feature>
<dbReference type="EMBL" id="PDET01000007">
    <property type="protein sequence ID" value="PRD15195.1"/>
    <property type="molecule type" value="Genomic_DNA"/>
</dbReference>
<keyword evidence="1 6" id="KW-0645">Protease</keyword>
<dbReference type="CDD" id="cd07332">
    <property type="entry name" value="M48C_Oma1_like"/>
    <property type="match status" value="1"/>
</dbReference>
<dbReference type="PANTHER" id="PTHR22726">
    <property type="entry name" value="METALLOENDOPEPTIDASE OMA1"/>
    <property type="match status" value="1"/>
</dbReference>
<feature type="domain" description="Peptidase M48" evidence="8">
    <location>
        <begin position="154"/>
        <end position="336"/>
    </location>
</feature>
<feature type="transmembrane region" description="Helical" evidence="7">
    <location>
        <begin position="94"/>
        <end position="114"/>
    </location>
</feature>
<proteinExistence type="inferred from homology"/>
<evidence type="ECO:0000256" key="4">
    <source>
        <dbReference type="ARBA" id="ARBA00022833"/>
    </source>
</evidence>
<evidence type="ECO:0000256" key="1">
    <source>
        <dbReference type="ARBA" id="ARBA00022670"/>
    </source>
</evidence>
<dbReference type="GO" id="GO:0004222">
    <property type="term" value="F:metalloendopeptidase activity"/>
    <property type="evidence" value="ECO:0007669"/>
    <property type="project" value="InterPro"/>
</dbReference>
<keyword evidence="2" id="KW-0479">Metal-binding</keyword>
<dbReference type="Proteomes" id="UP000239181">
    <property type="component" value="Unassembled WGS sequence"/>
</dbReference>
<keyword evidence="11" id="KW-1185">Reference proteome</keyword>
<dbReference type="Pfam" id="PF01435">
    <property type="entry name" value="Peptidase_M48"/>
    <property type="match status" value="1"/>
</dbReference>
<keyword evidence="7" id="KW-1133">Transmembrane helix</keyword>
<keyword evidence="3 6" id="KW-0378">Hydrolase</keyword>
<keyword evidence="4 6" id="KW-0862">Zinc</keyword>
<dbReference type="GO" id="GO:0051603">
    <property type="term" value="P:proteolysis involved in protein catabolic process"/>
    <property type="evidence" value="ECO:0007669"/>
    <property type="project" value="TreeGrafter"/>
</dbReference>
<gene>
    <name evidence="10" type="ORF">CQW29_12040</name>
</gene>
<evidence type="ECO:0000256" key="3">
    <source>
        <dbReference type="ARBA" id="ARBA00022801"/>
    </source>
</evidence>
<comment type="similarity">
    <text evidence="6">Belongs to the peptidase M48 family.</text>
</comment>
<dbReference type="AlphaFoldDB" id="A0A2S9IBM5"/>
<protein>
    <submittedName>
        <fullName evidence="10">Peptidase M48</fullName>
    </submittedName>
</protein>
<dbReference type="PANTHER" id="PTHR22726:SF24">
    <property type="entry name" value="M48 FAMILY METALLOPEPTIDASE"/>
    <property type="match status" value="1"/>
</dbReference>
<evidence type="ECO:0000256" key="6">
    <source>
        <dbReference type="RuleBase" id="RU003983"/>
    </source>
</evidence>
<evidence type="ECO:0000313" key="10">
    <source>
        <dbReference type="EMBL" id="PRD15195.1"/>
    </source>
</evidence>
<organism evidence="10 11">
    <name type="scientific">Pantoea coffeiphila</name>
    <dbReference type="NCBI Taxonomy" id="1465635"/>
    <lineage>
        <taxon>Bacteria</taxon>
        <taxon>Pseudomonadati</taxon>
        <taxon>Pseudomonadota</taxon>
        <taxon>Gammaproteobacteria</taxon>
        <taxon>Enterobacterales</taxon>
        <taxon>Erwiniaceae</taxon>
        <taxon>Pantoea</taxon>
    </lineage>
</organism>
<keyword evidence="7" id="KW-0472">Membrane</keyword>
<comment type="cofactor">
    <cofactor evidence="6">
        <name>Zn(2+)</name>
        <dbReference type="ChEBI" id="CHEBI:29105"/>
    </cofactor>
    <text evidence="6">Binds 1 zinc ion per subunit.</text>
</comment>
<evidence type="ECO:0000256" key="7">
    <source>
        <dbReference type="SAM" id="Phobius"/>
    </source>
</evidence>
<dbReference type="GO" id="GO:0016020">
    <property type="term" value="C:membrane"/>
    <property type="evidence" value="ECO:0007669"/>
    <property type="project" value="TreeGrafter"/>
</dbReference>
<evidence type="ECO:0000259" key="9">
    <source>
        <dbReference type="Pfam" id="PF23368"/>
    </source>
</evidence>
<keyword evidence="7" id="KW-0812">Transmembrane</keyword>
<evidence type="ECO:0000259" key="8">
    <source>
        <dbReference type="Pfam" id="PF01435"/>
    </source>
</evidence>
<evidence type="ECO:0000313" key="11">
    <source>
        <dbReference type="Proteomes" id="UP000239181"/>
    </source>
</evidence>
<dbReference type="RefSeq" id="WP_105592977.1">
    <property type="nucleotide sequence ID" value="NZ_PDET01000007.1"/>
</dbReference>